<accession>K6DC55</accession>
<dbReference type="PROSITE" id="PS50943">
    <property type="entry name" value="HTH_CROC1"/>
    <property type="match status" value="1"/>
</dbReference>
<dbReference type="RefSeq" id="WP_007086885.1">
    <property type="nucleotide sequence ID" value="NZ_AJLS01000129.1"/>
</dbReference>
<dbReference type="EMBL" id="AJLS01000129">
    <property type="protein sequence ID" value="EKN65643.1"/>
    <property type="molecule type" value="Genomic_DNA"/>
</dbReference>
<dbReference type="OrthoDB" id="9793277at2"/>
<evidence type="ECO:0000259" key="6">
    <source>
        <dbReference type="PROSITE" id="PS50943"/>
    </source>
</evidence>
<dbReference type="PATRIC" id="fig|1117379.3.peg.4031"/>
<evidence type="ECO:0000256" key="5">
    <source>
        <dbReference type="SAM" id="Phobius"/>
    </source>
</evidence>
<dbReference type="SUPFAM" id="SSF47413">
    <property type="entry name" value="lambda repressor-like DNA-binding domains"/>
    <property type="match status" value="1"/>
</dbReference>
<dbReference type="Pfam" id="PF01381">
    <property type="entry name" value="HTH_3"/>
    <property type="match status" value="1"/>
</dbReference>
<feature type="domain" description="HTH cro/C1-type" evidence="6">
    <location>
        <begin position="14"/>
        <end position="68"/>
    </location>
</feature>
<dbReference type="InterPro" id="IPR010982">
    <property type="entry name" value="Lambda_DNA-bd_dom_sf"/>
</dbReference>
<reference evidence="7 8" key="1">
    <citation type="journal article" date="2012" name="Front. Microbiol.">
        <title>Redundancy and modularity in membrane-associated dissimilatory nitrate reduction in Bacillus.</title>
        <authorList>
            <person name="Heylen K."/>
            <person name="Keltjens J."/>
        </authorList>
    </citation>
    <scope>NUCLEOTIDE SEQUENCE [LARGE SCALE GENOMIC DNA]</scope>
    <source>
        <strain evidence="8">LMG 21833T</strain>
    </source>
</reference>
<dbReference type="InterPro" id="IPR001387">
    <property type="entry name" value="Cro/C1-type_HTH"/>
</dbReference>
<dbReference type="InterPro" id="IPR010652">
    <property type="entry name" value="DUF1232"/>
</dbReference>
<evidence type="ECO:0000256" key="2">
    <source>
        <dbReference type="ARBA" id="ARBA00022692"/>
    </source>
</evidence>
<dbReference type="CDD" id="cd00093">
    <property type="entry name" value="HTH_XRE"/>
    <property type="match status" value="1"/>
</dbReference>
<comment type="caution">
    <text evidence="7">The sequence shown here is derived from an EMBL/GenBank/DDBJ whole genome shotgun (WGS) entry which is preliminary data.</text>
</comment>
<evidence type="ECO:0000313" key="8">
    <source>
        <dbReference type="Proteomes" id="UP000006316"/>
    </source>
</evidence>
<evidence type="ECO:0000256" key="4">
    <source>
        <dbReference type="ARBA" id="ARBA00023136"/>
    </source>
</evidence>
<dbReference type="SMART" id="SM00530">
    <property type="entry name" value="HTH_XRE"/>
    <property type="match status" value="1"/>
</dbReference>
<evidence type="ECO:0000256" key="1">
    <source>
        <dbReference type="ARBA" id="ARBA00004127"/>
    </source>
</evidence>
<keyword evidence="3 5" id="KW-1133">Transmembrane helix</keyword>
<dbReference type="Proteomes" id="UP000006316">
    <property type="component" value="Unassembled WGS sequence"/>
</dbReference>
<dbReference type="STRING" id="1117379.BABA_19461"/>
<protein>
    <submittedName>
        <fullName evidence="7">Helix-turn-helix domain-containing protein</fullName>
    </submittedName>
</protein>
<proteinExistence type="predicted"/>
<dbReference type="AlphaFoldDB" id="K6DC55"/>
<comment type="subcellular location">
    <subcellularLocation>
        <location evidence="1">Endomembrane system</location>
        <topology evidence="1">Multi-pass membrane protein</topology>
    </subcellularLocation>
</comment>
<dbReference type="eggNOG" id="COG3339">
    <property type="taxonomic scope" value="Bacteria"/>
</dbReference>
<dbReference type="Gene3D" id="1.10.260.40">
    <property type="entry name" value="lambda repressor-like DNA-binding domains"/>
    <property type="match status" value="1"/>
</dbReference>
<dbReference type="GO" id="GO:0012505">
    <property type="term" value="C:endomembrane system"/>
    <property type="evidence" value="ECO:0007669"/>
    <property type="project" value="UniProtKB-SubCell"/>
</dbReference>
<evidence type="ECO:0000313" key="7">
    <source>
        <dbReference type="EMBL" id="EKN65643.1"/>
    </source>
</evidence>
<dbReference type="GO" id="GO:0003677">
    <property type="term" value="F:DNA binding"/>
    <property type="evidence" value="ECO:0007669"/>
    <property type="project" value="InterPro"/>
</dbReference>
<sequence length="214" mass="24539">MSDMRMENRFGVFLKKLIEERFLSMRKLSALTDIDTATISRIINGKRKATPQHLQKFANCLDVPIAELFEAAGYTVKQEQNSHSSDIQMSIEHIQHVLKTSNVYDQQFSIESVKQQLAHYEQYVQTEEGKEIIHKSFTDKLKKLGSIGPFINQLKEMFERFQLQKGTTRDLVIIGSAILYFIVPVDVIPDYIFPVGFIDDAVAVQMIHSLLSVK</sequence>
<name>K6DC55_9BACI</name>
<evidence type="ECO:0000256" key="3">
    <source>
        <dbReference type="ARBA" id="ARBA00022989"/>
    </source>
</evidence>
<keyword evidence="4 5" id="KW-0472">Membrane</keyword>
<feature type="transmembrane region" description="Helical" evidence="5">
    <location>
        <begin position="167"/>
        <end position="185"/>
    </location>
</feature>
<gene>
    <name evidence="7" type="ORF">BABA_19461</name>
</gene>
<keyword evidence="2 5" id="KW-0812">Transmembrane</keyword>
<keyword evidence="8" id="KW-1185">Reference proteome</keyword>
<organism evidence="7 8">
    <name type="scientific">Neobacillus bataviensis LMG 21833</name>
    <dbReference type="NCBI Taxonomy" id="1117379"/>
    <lineage>
        <taxon>Bacteria</taxon>
        <taxon>Bacillati</taxon>
        <taxon>Bacillota</taxon>
        <taxon>Bacilli</taxon>
        <taxon>Bacillales</taxon>
        <taxon>Bacillaceae</taxon>
        <taxon>Neobacillus</taxon>
    </lineage>
</organism>
<dbReference type="Pfam" id="PF06803">
    <property type="entry name" value="DUF1232"/>
    <property type="match status" value="1"/>
</dbReference>